<dbReference type="AlphaFoldDB" id="A0A059A913"/>
<proteinExistence type="predicted"/>
<reference evidence="1" key="1">
    <citation type="submission" date="2013-07" db="EMBL/GenBank/DDBJ databases">
        <title>The genome of Eucalyptus grandis.</title>
        <authorList>
            <person name="Schmutz J."/>
            <person name="Hayes R."/>
            <person name="Myburg A."/>
            <person name="Tuskan G."/>
            <person name="Grattapaglia D."/>
            <person name="Rokhsar D.S."/>
        </authorList>
    </citation>
    <scope>NUCLEOTIDE SEQUENCE</scope>
    <source>
        <tissue evidence="1">Leaf extractions</tissue>
    </source>
</reference>
<protein>
    <submittedName>
        <fullName evidence="1">Uncharacterized protein</fullName>
    </submittedName>
</protein>
<dbReference type="InParanoid" id="A0A059A913"/>
<gene>
    <name evidence="1" type="ORF">EUGRSUZ_K03586</name>
</gene>
<sequence length="79" mass="9158">MSSKLHAYPQSGIQLKEFNHNCTWDFLEAEGRQYLYCSLSSGWLNKSMERIIPDYLPAVAALKTVTWQEYEVTKGQLEN</sequence>
<organism evidence="1">
    <name type="scientific">Eucalyptus grandis</name>
    <name type="common">Flooded gum</name>
    <dbReference type="NCBI Taxonomy" id="71139"/>
    <lineage>
        <taxon>Eukaryota</taxon>
        <taxon>Viridiplantae</taxon>
        <taxon>Streptophyta</taxon>
        <taxon>Embryophyta</taxon>
        <taxon>Tracheophyta</taxon>
        <taxon>Spermatophyta</taxon>
        <taxon>Magnoliopsida</taxon>
        <taxon>eudicotyledons</taxon>
        <taxon>Gunneridae</taxon>
        <taxon>Pentapetalae</taxon>
        <taxon>rosids</taxon>
        <taxon>malvids</taxon>
        <taxon>Myrtales</taxon>
        <taxon>Myrtaceae</taxon>
        <taxon>Myrtoideae</taxon>
        <taxon>Eucalypteae</taxon>
        <taxon>Eucalyptus</taxon>
    </lineage>
</organism>
<dbReference type="Gramene" id="KCW50151">
    <property type="protein sequence ID" value="KCW50151"/>
    <property type="gene ID" value="EUGRSUZ_K03586"/>
</dbReference>
<dbReference type="EMBL" id="KK198763">
    <property type="protein sequence ID" value="KCW50151.1"/>
    <property type="molecule type" value="Genomic_DNA"/>
</dbReference>
<accession>A0A059A913</accession>
<evidence type="ECO:0000313" key="1">
    <source>
        <dbReference type="EMBL" id="KCW50151.1"/>
    </source>
</evidence>
<name>A0A059A913_EUCGR</name>